<dbReference type="EMBL" id="CM000881">
    <property type="protein sequence ID" value="KQK08005.1"/>
    <property type="molecule type" value="Genomic_DNA"/>
</dbReference>
<name>A0A0Q3GBV4_BRADI</name>
<reference evidence="5 6" key="1">
    <citation type="journal article" date="2010" name="Nature">
        <title>Genome sequencing and analysis of the model grass Brachypodium distachyon.</title>
        <authorList>
            <consortium name="International Brachypodium Initiative"/>
        </authorList>
    </citation>
    <scope>NUCLEOTIDE SEQUENCE [LARGE SCALE GENOMIC DNA]</scope>
    <source>
        <strain evidence="5 6">Bd21</strain>
    </source>
</reference>
<dbReference type="PANTHER" id="PTHR45631:SF156">
    <property type="entry name" value="PROTEIN KINASE DOMAIN-CONTAINING PROTEIN"/>
    <property type="match status" value="1"/>
</dbReference>
<gene>
    <name evidence="5" type="ORF">BRADI_2g38960v3</name>
</gene>
<evidence type="ECO:0000313" key="7">
    <source>
        <dbReference type="Proteomes" id="UP000008810"/>
    </source>
</evidence>
<evidence type="ECO:0000256" key="1">
    <source>
        <dbReference type="ARBA" id="ARBA00004167"/>
    </source>
</evidence>
<dbReference type="Gene3D" id="3.80.10.10">
    <property type="entry name" value="Ribonuclease Inhibitor"/>
    <property type="match status" value="1"/>
</dbReference>
<dbReference type="InterPro" id="IPR011009">
    <property type="entry name" value="Kinase-like_dom_sf"/>
</dbReference>
<dbReference type="Pfam" id="PF12819">
    <property type="entry name" value="Malectin_like"/>
    <property type="match status" value="1"/>
</dbReference>
<comment type="subcellular location">
    <subcellularLocation>
        <location evidence="1">Membrane</location>
        <topology evidence="1">Single-pass membrane protein</topology>
    </subcellularLocation>
</comment>
<dbReference type="Pfam" id="PF00069">
    <property type="entry name" value="Pkinase"/>
    <property type="match status" value="1"/>
</dbReference>
<dbReference type="SUPFAM" id="SSF52058">
    <property type="entry name" value="L domain-like"/>
    <property type="match status" value="1"/>
</dbReference>
<proteinExistence type="predicted"/>
<evidence type="ECO:0000256" key="2">
    <source>
        <dbReference type="SAM" id="Phobius"/>
    </source>
</evidence>
<reference evidence="5" key="2">
    <citation type="submission" date="2017-06" db="EMBL/GenBank/DDBJ databases">
        <title>WGS assembly of Brachypodium distachyon.</title>
        <authorList>
            <consortium name="The International Brachypodium Initiative"/>
            <person name="Lucas S."/>
            <person name="Harmon-Smith M."/>
            <person name="Lail K."/>
            <person name="Tice H."/>
            <person name="Grimwood J."/>
            <person name="Bruce D."/>
            <person name="Barry K."/>
            <person name="Shu S."/>
            <person name="Lindquist E."/>
            <person name="Wang M."/>
            <person name="Pitluck S."/>
            <person name="Vogel J.P."/>
            <person name="Garvin D.F."/>
            <person name="Mockler T.C."/>
            <person name="Schmutz J."/>
            <person name="Rokhsar D."/>
            <person name="Bevan M.W."/>
        </authorList>
    </citation>
    <scope>NUCLEOTIDE SEQUENCE</scope>
    <source>
        <strain evidence="5">Bd21</strain>
    </source>
</reference>
<keyword evidence="2" id="KW-1133">Transmembrane helix</keyword>
<sequence>MERSPRRTTMAPLLLLLLFLAAGGGCMLQPLAQPDSNDKNLRGRHHDAILLPGCGFTDTGTNHNISGEYVVPLLARQVQNLRSFPNGTRNCYTLRSLVSGLNRPPALFDLYIGVNFWMAVVNMSSSLDREGGMVITEAIVVVPDDFVQVCLVNTAAGTPFISGLEPRSLKRTLYPQATTAQGLVNRARFNVAPTNKSYIARYPDDPHDRIWLPWYDAMMAELSTTKRVQHIENDLFEAPSAVMQTALTPPNGSGVDFYRNPDPHPNDPWIGDIAIMHFSELQLLDGSDVRQFYVNFNGKKPSYPTAFTPQYLYTSAAMAIKAKYHVQKNWMGDPCLLKNMAWDRINCSYGITNSSRITSISLSYSGLTGDISSSFAELKALPYLDLSGNQLNGTIPPELLKRIEDGSLDLRHGNNPDLCTGSNSCELAAKMKNRVTIYIAVPTLVILVIVSAAMLVLFLLRPRNQQQGSIKNMTTVKPQNEEPISTRSYGGADVDSVRIVENHRFTYKELEIISNGFERVLGQGGFDRVYDGFLEDGTQVAVKLRSHASNQGVKEFLAEAQILTRIHHKNLVSMIGYCKDGEYGTRNPTGAHCRDVKATNILLNAKLEAKIADFGLSRAFDHDTDLVSTNTIVGTPGYVDPEYQATMQPTTKSNVYSFGVVLLELVTGKPPILSEPEPTNIIHWARQRLARGNIEAVVDARMHGNYEVNSVWKMAEIALKCTAQASAQRPAMADVIAQLQDCVELEKGRPVGFYPSDSSSVDVLEWSYSAIGSGQSTDVSNTAFEMDKRMTSVVTGPAAR</sequence>
<dbReference type="InterPro" id="IPR032675">
    <property type="entry name" value="LRR_dom_sf"/>
</dbReference>
<reference evidence="6" key="3">
    <citation type="submission" date="2018-08" db="UniProtKB">
        <authorList>
            <consortium name="EnsemblPlants"/>
        </authorList>
    </citation>
    <scope>IDENTIFICATION</scope>
    <source>
        <strain evidence="6">cv. Bd21</strain>
    </source>
</reference>
<dbReference type="GO" id="GO:0016020">
    <property type="term" value="C:membrane"/>
    <property type="evidence" value="ECO:0007669"/>
    <property type="project" value="UniProtKB-SubCell"/>
</dbReference>
<accession>A0A0Q3GBV4</accession>
<dbReference type="SMART" id="SM00220">
    <property type="entry name" value="S_TKc"/>
    <property type="match status" value="1"/>
</dbReference>
<feature type="domain" description="Protein kinase" evidence="4">
    <location>
        <begin position="443"/>
        <end position="743"/>
    </location>
</feature>
<dbReference type="AlphaFoldDB" id="A0A0Q3GBV4"/>
<organism evidence="5">
    <name type="scientific">Brachypodium distachyon</name>
    <name type="common">Purple false brome</name>
    <name type="synonym">Trachynia distachya</name>
    <dbReference type="NCBI Taxonomy" id="15368"/>
    <lineage>
        <taxon>Eukaryota</taxon>
        <taxon>Viridiplantae</taxon>
        <taxon>Streptophyta</taxon>
        <taxon>Embryophyta</taxon>
        <taxon>Tracheophyta</taxon>
        <taxon>Spermatophyta</taxon>
        <taxon>Magnoliopsida</taxon>
        <taxon>Liliopsida</taxon>
        <taxon>Poales</taxon>
        <taxon>Poaceae</taxon>
        <taxon>BOP clade</taxon>
        <taxon>Pooideae</taxon>
        <taxon>Stipodae</taxon>
        <taxon>Brachypodieae</taxon>
        <taxon>Brachypodium</taxon>
    </lineage>
</organism>
<feature type="transmembrane region" description="Helical" evidence="2">
    <location>
        <begin position="435"/>
        <end position="460"/>
    </location>
</feature>
<dbReference type="InterPro" id="IPR001245">
    <property type="entry name" value="Ser-Thr/Tyr_kinase_cat_dom"/>
</dbReference>
<dbReference type="InterPro" id="IPR024788">
    <property type="entry name" value="Malectin-like_Carb-bd_dom"/>
</dbReference>
<dbReference type="SUPFAM" id="SSF56112">
    <property type="entry name" value="Protein kinase-like (PK-like)"/>
    <property type="match status" value="1"/>
</dbReference>
<dbReference type="GO" id="GO:0005524">
    <property type="term" value="F:ATP binding"/>
    <property type="evidence" value="ECO:0007669"/>
    <property type="project" value="InterPro"/>
</dbReference>
<keyword evidence="2" id="KW-0472">Membrane</keyword>
<dbReference type="PROSITE" id="PS51257">
    <property type="entry name" value="PROKAR_LIPOPROTEIN"/>
    <property type="match status" value="1"/>
</dbReference>
<dbReference type="EnsemblPlants" id="KQK08005">
    <property type="protein sequence ID" value="KQK08005"/>
    <property type="gene ID" value="BRADI_2g38960v3"/>
</dbReference>
<dbReference type="OrthoDB" id="2017114at2759"/>
<protein>
    <recommendedName>
        <fullName evidence="4">Protein kinase domain-containing protein</fullName>
    </recommendedName>
</protein>
<dbReference type="Gene3D" id="1.10.510.10">
    <property type="entry name" value="Transferase(Phosphotransferase) domain 1"/>
    <property type="match status" value="1"/>
</dbReference>
<feature type="chain" id="PRO_5033237944" description="Protein kinase domain-containing protein" evidence="3">
    <location>
        <begin position="26"/>
        <end position="800"/>
    </location>
</feature>
<keyword evidence="2" id="KW-0812">Transmembrane</keyword>
<dbReference type="GO" id="GO:0004672">
    <property type="term" value="F:protein kinase activity"/>
    <property type="evidence" value="ECO:0007669"/>
    <property type="project" value="InterPro"/>
</dbReference>
<evidence type="ECO:0000313" key="6">
    <source>
        <dbReference type="EnsemblPlants" id="KQK08005"/>
    </source>
</evidence>
<feature type="signal peptide" evidence="3">
    <location>
        <begin position="1"/>
        <end position="25"/>
    </location>
</feature>
<keyword evidence="3" id="KW-0732">Signal</keyword>
<keyword evidence="7" id="KW-1185">Reference proteome</keyword>
<dbReference type="InParanoid" id="A0A0Q3GBV4"/>
<dbReference type="PANTHER" id="PTHR45631">
    <property type="entry name" value="OS07G0107800 PROTEIN-RELATED"/>
    <property type="match status" value="1"/>
</dbReference>
<dbReference type="Gramene" id="KQK08005">
    <property type="protein sequence ID" value="KQK08005"/>
    <property type="gene ID" value="BRADI_2g38960v3"/>
</dbReference>
<evidence type="ECO:0000259" key="4">
    <source>
        <dbReference type="PROSITE" id="PS50011"/>
    </source>
</evidence>
<dbReference type="Pfam" id="PF07714">
    <property type="entry name" value="PK_Tyr_Ser-Thr"/>
    <property type="match status" value="1"/>
</dbReference>
<dbReference type="Proteomes" id="UP000008810">
    <property type="component" value="Chromosome 2"/>
</dbReference>
<evidence type="ECO:0000256" key="3">
    <source>
        <dbReference type="SAM" id="SignalP"/>
    </source>
</evidence>
<dbReference type="Gene3D" id="3.30.200.20">
    <property type="entry name" value="Phosphorylase Kinase, domain 1"/>
    <property type="match status" value="1"/>
</dbReference>
<evidence type="ECO:0000313" key="5">
    <source>
        <dbReference type="EMBL" id="KQK08005.1"/>
    </source>
</evidence>
<dbReference type="InterPro" id="IPR000719">
    <property type="entry name" value="Prot_kinase_dom"/>
</dbReference>
<dbReference type="PROSITE" id="PS50011">
    <property type="entry name" value="PROTEIN_KINASE_DOM"/>
    <property type="match status" value="1"/>
</dbReference>